<evidence type="ECO:0008006" key="4">
    <source>
        <dbReference type="Google" id="ProtNLM"/>
    </source>
</evidence>
<dbReference type="Pfam" id="PF07793">
    <property type="entry name" value="DUF1631"/>
    <property type="match status" value="1"/>
</dbReference>
<keyword evidence="3" id="KW-1185">Reference proteome</keyword>
<dbReference type="AlphaFoldDB" id="A0A1H9MB17"/>
<dbReference type="InterPro" id="IPR012434">
    <property type="entry name" value="DUF1631"/>
</dbReference>
<dbReference type="EMBL" id="FOGD01000005">
    <property type="protein sequence ID" value="SER20669.1"/>
    <property type="molecule type" value="Genomic_DNA"/>
</dbReference>
<accession>A0A1H9MB17</accession>
<dbReference type="Proteomes" id="UP000199766">
    <property type="component" value="Unassembled WGS sequence"/>
</dbReference>
<gene>
    <name evidence="2" type="ORF">SAMN02982919_01937</name>
</gene>
<name>A0A1H9MB17_9BURK</name>
<feature type="region of interest" description="Disordered" evidence="1">
    <location>
        <begin position="210"/>
        <end position="242"/>
    </location>
</feature>
<dbReference type="OrthoDB" id="6188167at2"/>
<sequence length="814" mass="88138">MFAPAPLSSQRDLARQVRQQFVKTLAAGLVDVDQAVFTFLTSLMDQTGTQREMQGRRDAWQLYGQRRADWVQATRRVWEQAQNQPPVSARATTPAPLDLSLELISDDVVENKIVASRIALTVLEAVSGSFDALRRRVQMLEGQELVASDLLRPETFCLLLVEQWVAAGLSRTDLQAVLDPLQRELAARAQVAYQLCNDFLGSQGVAQPETQLRVSRPPVGGGSNAGAGSRMGELGSSGALPAGTLASQRAGLPSGAMDSGPGAALRSVMAGAASLVGATPLARARERAYGVMGQLRRLMWPGGMAQGVPMMPQTAAQSMVMGAPMSGLQSITGAPGSVMADAAAMQQAPPASAALAQALAQQQIQAQTYYSSMAGMAPQAGPVAVVQLVGAVRERAAELKKQAGTDSEKAIIEVVALMFQSILSEDRIPPAVRVLFARLQVPVLRVALAEPDFFSDLNHPARVLIDRMGACVMGFDATAIDGSALEGEIRRVVQVIEQYPETGRKVFQLVREEFEAFLAKFLTQKKSTARVVTVAQQVEQRETLTIQYTIELRTLLKDMPVRDEIRDFLFKIWAEVLALSAVRAGAQHPDTLALKRMAADLVWAAGAKPHRSDRSKVIQSLPGLLDRLRQGLALVNMADNAQEAQIKVLTDVLAQAFVSKTEPIAHGQIEILARGLENLEDCITEAVLGDMPLDAEAIEMMLGIDMSNLSVIADNDAPVEDPVVEWARQLQVGAWFTIDHNGSAAQVQYVWHSQRQQLHLFAAPDGRSYLLQLRRLAAYLQTGLLTLQDEEGLTVRAARDALAKLDANPERLLQ</sequence>
<organism evidence="2 3">
    <name type="scientific">Giesbergeria anulus</name>
    <dbReference type="NCBI Taxonomy" id="180197"/>
    <lineage>
        <taxon>Bacteria</taxon>
        <taxon>Pseudomonadati</taxon>
        <taxon>Pseudomonadota</taxon>
        <taxon>Betaproteobacteria</taxon>
        <taxon>Burkholderiales</taxon>
        <taxon>Comamonadaceae</taxon>
        <taxon>Giesbergeria</taxon>
    </lineage>
</organism>
<reference evidence="2 3" key="1">
    <citation type="submission" date="2016-10" db="EMBL/GenBank/DDBJ databases">
        <authorList>
            <person name="de Groot N.N."/>
        </authorList>
    </citation>
    <scope>NUCLEOTIDE SEQUENCE [LARGE SCALE GENOMIC DNA]</scope>
    <source>
        <strain evidence="2 3">ATCC 35958</strain>
    </source>
</reference>
<proteinExistence type="predicted"/>
<evidence type="ECO:0000313" key="2">
    <source>
        <dbReference type="EMBL" id="SER20669.1"/>
    </source>
</evidence>
<protein>
    <recommendedName>
        <fullName evidence="4">DUF1631 domain-containing protein</fullName>
    </recommendedName>
</protein>
<evidence type="ECO:0000313" key="3">
    <source>
        <dbReference type="Proteomes" id="UP000199766"/>
    </source>
</evidence>
<dbReference type="STRING" id="180197.SAMN02982919_01937"/>
<dbReference type="RefSeq" id="WP_091456565.1">
    <property type="nucleotide sequence ID" value="NZ_FOGD01000005.1"/>
</dbReference>
<evidence type="ECO:0000256" key="1">
    <source>
        <dbReference type="SAM" id="MobiDB-lite"/>
    </source>
</evidence>